<evidence type="ECO:0000256" key="5">
    <source>
        <dbReference type="ARBA" id="ARBA00022729"/>
    </source>
</evidence>
<evidence type="ECO:0000256" key="1">
    <source>
        <dbReference type="ARBA" id="ARBA00004609"/>
    </source>
</evidence>
<dbReference type="InterPro" id="IPR036312">
    <property type="entry name" value="Bifun_inhib/LTP/seed_sf"/>
</dbReference>
<keyword evidence="7" id="KW-0325">Glycoprotein</keyword>
<feature type="signal peptide" evidence="10">
    <location>
        <begin position="1"/>
        <end position="33"/>
    </location>
</feature>
<keyword evidence="8" id="KW-0449">Lipoprotein</keyword>
<evidence type="ECO:0000256" key="8">
    <source>
        <dbReference type="ARBA" id="ARBA00023288"/>
    </source>
</evidence>
<dbReference type="OMA" id="CAPLKEM"/>
<dbReference type="InterPro" id="IPR016140">
    <property type="entry name" value="Bifunc_inhib/LTP/seed_store"/>
</dbReference>
<dbReference type="GO" id="GO:0098552">
    <property type="term" value="C:side of membrane"/>
    <property type="evidence" value="ECO:0007669"/>
    <property type="project" value="UniProtKB-KW"/>
</dbReference>
<evidence type="ECO:0000256" key="10">
    <source>
        <dbReference type="SAM" id="SignalP"/>
    </source>
</evidence>
<dbReference type="OrthoDB" id="1925812at2759"/>
<reference evidence="12 13" key="1">
    <citation type="submission" date="2017-07" db="EMBL/GenBank/DDBJ databases">
        <title>An improved, manually edited Actinidia chinensis var. chinensis (kiwifruit) genome highlights the challenges associated with draft genomes and gene prediction in plants.</title>
        <authorList>
            <person name="Pilkington S."/>
            <person name="Crowhurst R."/>
            <person name="Hilario E."/>
            <person name="Nardozza S."/>
            <person name="Fraser L."/>
            <person name="Peng Y."/>
            <person name="Gunaseelan K."/>
            <person name="Simpson R."/>
            <person name="Tahir J."/>
            <person name="Deroles S."/>
            <person name="Templeton K."/>
            <person name="Luo Z."/>
            <person name="Davy M."/>
            <person name="Cheng C."/>
            <person name="Mcneilage M."/>
            <person name="Scaglione D."/>
            <person name="Liu Y."/>
            <person name="Zhang Q."/>
            <person name="Datson P."/>
            <person name="De Silva N."/>
            <person name="Gardiner S."/>
            <person name="Bassett H."/>
            <person name="Chagne D."/>
            <person name="Mccallum J."/>
            <person name="Dzierzon H."/>
            <person name="Deng C."/>
            <person name="Wang Y.-Y."/>
            <person name="Barron N."/>
            <person name="Manako K."/>
            <person name="Bowen J."/>
            <person name="Foster T."/>
            <person name="Erridge Z."/>
            <person name="Tiffin H."/>
            <person name="Waite C."/>
            <person name="Davies K."/>
            <person name="Grierson E."/>
            <person name="Laing W."/>
            <person name="Kirk R."/>
            <person name="Chen X."/>
            <person name="Wood M."/>
            <person name="Montefiori M."/>
            <person name="Brummell D."/>
            <person name="Schwinn K."/>
            <person name="Catanach A."/>
            <person name="Fullerton C."/>
            <person name="Li D."/>
            <person name="Meiyalaghan S."/>
            <person name="Nieuwenhuizen N."/>
            <person name="Read N."/>
            <person name="Prakash R."/>
            <person name="Hunter D."/>
            <person name="Zhang H."/>
            <person name="Mckenzie M."/>
            <person name="Knabel M."/>
            <person name="Harris A."/>
            <person name="Allan A."/>
            <person name="Chen A."/>
            <person name="Janssen B."/>
            <person name="Plunkett B."/>
            <person name="Dwamena C."/>
            <person name="Voogd C."/>
            <person name="Leif D."/>
            <person name="Lafferty D."/>
            <person name="Souleyre E."/>
            <person name="Varkonyi-Gasic E."/>
            <person name="Gambi F."/>
            <person name="Hanley J."/>
            <person name="Yao J.-L."/>
            <person name="Cheung J."/>
            <person name="David K."/>
            <person name="Warren B."/>
            <person name="Marsh K."/>
            <person name="Snowden K."/>
            <person name="Lin-Wang K."/>
            <person name="Brian L."/>
            <person name="Martinez-Sanchez M."/>
            <person name="Wang M."/>
            <person name="Ileperuma N."/>
            <person name="Macnee N."/>
            <person name="Campin R."/>
            <person name="Mcatee P."/>
            <person name="Drummond R."/>
            <person name="Espley R."/>
            <person name="Ireland H."/>
            <person name="Wu R."/>
            <person name="Atkinson R."/>
            <person name="Karunairetnam S."/>
            <person name="Bulley S."/>
            <person name="Chunkath S."/>
            <person name="Hanley Z."/>
            <person name="Storey R."/>
            <person name="Thrimawithana A."/>
            <person name="Thomson S."/>
            <person name="David C."/>
            <person name="Testolin R."/>
        </authorList>
    </citation>
    <scope>NUCLEOTIDE SEQUENCE [LARGE SCALE GENOMIC DNA]</scope>
    <source>
        <strain evidence="13">cv. Red5</strain>
        <tissue evidence="12">Young leaf</tissue>
    </source>
</reference>
<feature type="domain" description="Bifunctional inhibitor/plant lipid transfer protein/seed storage helical" evidence="11">
    <location>
        <begin position="58"/>
        <end position="134"/>
    </location>
</feature>
<dbReference type="Pfam" id="PF14368">
    <property type="entry name" value="LTP_2"/>
    <property type="match status" value="1"/>
</dbReference>
<dbReference type="SMART" id="SM00499">
    <property type="entry name" value="AAI"/>
    <property type="match status" value="1"/>
</dbReference>
<evidence type="ECO:0000259" key="11">
    <source>
        <dbReference type="SMART" id="SM00499"/>
    </source>
</evidence>
<dbReference type="InParanoid" id="A0A2R6QHK0"/>
<protein>
    <recommendedName>
        <fullName evidence="11">Bifunctional inhibitor/plant lipid transfer protein/seed storage helical domain-containing protein</fullName>
    </recommendedName>
</protein>
<keyword evidence="13" id="KW-1185">Reference proteome</keyword>
<dbReference type="Gene3D" id="1.10.110.10">
    <property type="entry name" value="Plant lipid-transfer and hydrophobic proteins"/>
    <property type="match status" value="1"/>
</dbReference>
<keyword evidence="4" id="KW-0336">GPI-anchor</keyword>
<feature type="compositionally biased region" description="Low complexity" evidence="9">
    <location>
        <begin position="152"/>
        <end position="168"/>
    </location>
</feature>
<dbReference type="CDD" id="cd00010">
    <property type="entry name" value="AAI_LTSS"/>
    <property type="match status" value="1"/>
</dbReference>
<evidence type="ECO:0000313" key="13">
    <source>
        <dbReference type="Proteomes" id="UP000241394"/>
    </source>
</evidence>
<evidence type="ECO:0000256" key="3">
    <source>
        <dbReference type="ARBA" id="ARBA00022475"/>
    </source>
</evidence>
<dbReference type="GO" id="GO:0005886">
    <property type="term" value="C:plasma membrane"/>
    <property type="evidence" value="ECO:0007669"/>
    <property type="project" value="UniProtKB-SubCell"/>
</dbReference>
<evidence type="ECO:0000256" key="6">
    <source>
        <dbReference type="ARBA" id="ARBA00023157"/>
    </source>
</evidence>
<dbReference type="AlphaFoldDB" id="A0A2R6QHK0"/>
<dbReference type="PANTHER" id="PTHR33044">
    <property type="entry name" value="BIFUNCTIONAL INHIBITOR/LIPID-TRANSFER PROTEIN/SEED STORAGE 2S ALBUMIN SUPERFAMILY PROTEIN-RELATED"/>
    <property type="match status" value="1"/>
</dbReference>
<name>A0A2R6QHK0_ACTCC</name>
<sequence>MFFFFRKGKRMDLKMSVPLFLVIMCSWPCLGNSEDVSGTGMGMGMDGGGDESSNSLPCLQKLMPCQPYLQSGGSGSGAPPASCCVPLKEMISGDTACLCGIFNNVDLLKTFNLTQDQALKLPKACSANADISVCKTDSAAPSGSPAIPTPATPSNSTTSPSNTTSPKSESAHLKNASIGGFSLIILFILNLIL</sequence>
<dbReference type="InterPro" id="IPR043325">
    <property type="entry name" value="LTSS"/>
</dbReference>
<evidence type="ECO:0000313" key="12">
    <source>
        <dbReference type="EMBL" id="PSS08073.1"/>
    </source>
</evidence>
<organism evidence="12 13">
    <name type="scientific">Actinidia chinensis var. chinensis</name>
    <name type="common">Chinese soft-hair kiwi</name>
    <dbReference type="NCBI Taxonomy" id="1590841"/>
    <lineage>
        <taxon>Eukaryota</taxon>
        <taxon>Viridiplantae</taxon>
        <taxon>Streptophyta</taxon>
        <taxon>Embryophyta</taxon>
        <taxon>Tracheophyta</taxon>
        <taxon>Spermatophyta</taxon>
        <taxon>Magnoliopsida</taxon>
        <taxon>eudicotyledons</taxon>
        <taxon>Gunneridae</taxon>
        <taxon>Pentapetalae</taxon>
        <taxon>asterids</taxon>
        <taxon>Ericales</taxon>
        <taxon>Actinidiaceae</taxon>
        <taxon>Actinidia</taxon>
    </lineage>
</organism>
<evidence type="ECO:0000256" key="9">
    <source>
        <dbReference type="SAM" id="MobiDB-lite"/>
    </source>
</evidence>
<keyword evidence="4" id="KW-0472">Membrane</keyword>
<gene>
    <name evidence="12" type="ORF">CEY00_Acc18437</name>
</gene>
<dbReference type="FunCoup" id="A0A2R6QHK0">
    <property type="interactions" value="16"/>
</dbReference>
<keyword evidence="3" id="KW-1003">Cell membrane</keyword>
<evidence type="ECO:0000256" key="4">
    <source>
        <dbReference type="ARBA" id="ARBA00022622"/>
    </source>
</evidence>
<evidence type="ECO:0000256" key="7">
    <source>
        <dbReference type="ARBA" id="ARBA00023180"/>
    </source>
</evidence>
<dbReference type="Proteomes" id="UP000241394">
    <property type="component" value="Chromosome LG16"/>
</dbReference>
<accession>A0A2R6QHK0</accession>
<feature type="region of interest" description="Disordered" evidence="9">
    <location>
        <begin position="138"/>
        <end position="170"/>
    </location>
</feature>
<comment type="similarity">
    <text evidence="2">Belongs to the plant LTP family.</text>
</comment>
<feature type="chain" id="PRO_5015321701" description="Bifunctional inhibitor/plant lipid transfer protein/seed storage helical domain-containing protein" evidence="10">
    <location>
        <begin position="34"/>
        <end position="193"/>
    </location>
</feature>
<evidence type="ECO:0000256" key="2">
    <source>
        <dbReference type="ARBA" id="ARBA00009748"/>
    </source>
</evidence>
<dbReference type="Gramene" id="PSS08073">
    <property type="protein sequence ID" value="PSS08073"/>
    <property type="gene ID" value="CEY00_Acc18437"/>
</dbReference>
<reference evidence="13" key="2">
    <citation type="journal article" date="2018" name="BMC Genomics">
        <title>A manually annotated Actinidia chinensis var. chinensis (kiwifruit) genome highlights the challenges associated with draft genomes and gene prediction in plants.</title>
        <authorList>
            <person name="Pilkington S.M."/>
            <person name="Crowhurst R."/>
            <person name="Hilario E."/>
            <person name="Nardozza S."/>
            <person name="Fraser L."/>
            <person name="Peng Y."/>
            <person name="Gunaseelan K."/>
            <person name="Simpson R."/>
            <person name="Tahir J."/>
            <person name="Deroles S.C."/>
            <person name="Templeton K."/>
            <person name="Luo Z."/>
            <person name="Davy M."/>
            <person name="Cheng C."/>
            <person name="McNeilage M."/>
            <person name="Scaglione D."/>
            <person name="Liu Y."/>
            <person name="Zhang Q."/>
            <person name="Datson P."/>
            <person name="De Silva N."/>
            <person name="Gardiner S.E."/>
            <person name="Bassett H."/>
            <person name="Chagne D."/>
            <person name="McCallum J."/>
            <person name="Dzierzon H."/>
            <person name="Deng C."/>
            <person name="Wang Y.Y."/>
            <person name="Barron L."/>
            <person name="Manako K."/>
            <person name="Bowen J."/>
            <person name="Foster T.M."/>
            <person name="Erridge Z.A."/>
            <person name="Tiffin H."/>
            <person name="Waite C.N."/>
            <person name="Davies K.M."/>
            <person name="Grierson E.P."/>
            <person name="Laing W.A."/>
            <person name="Kirk R."/>
            <person name="Chen X."/>
            <person name="Wood M."/>
            <person name="Montefiori M."/>
            <person name="Brummell D.A."/>
            <person name="Schwinn K.E."/>
            <person name="Catanach A."/>
            <person name="Fullerton C."/>
            <person name="Li D."/>
            <person name="Meiyalaghan S."/>
            <person name="Nieuwenhuizen N."/>
            <person name="Read N."/>
            <person name="Prakash R."/>
            <person name="Hunter D."/>
            <person name="Zhang H."/>
            <person name="McKenzie M."/>
            <person name="Knabel M."/>
            <person name="Harris A."/>
            <person name="Allan A.C."/>
            <person name="Gleave A."/>
            <person name="Chen A."/>
            <person name="Janssen B.J."/>
            <person name="Plunkett B."/>
            <person name="Ampomah-Dwamena C."/>
            <person name="Voogd C."/>
            <person name="Leif D."/>
            <person name="Lafferty D."/>
            <person name="Souleyre E.J.F."/>
            <person name="Varkonyi-Gasic E."/>
            <person name="Gambi F."/>
            <person name="Hanley J."/>
            <person name="Yao J.L."/>
            <person name="Cheung J."/>
            <person name="David K.M."/>
            <person name="Warren B."/>
            <person name="Marsh K."/>
            <person name="Snowden K.C."/>
            <person name="Lin-Wang K."/>
            <person name="Brian L."/>
            <person name="Martinez-Sanchez M."/>
            <person name="Wang M."/>
            <person name="Ileperuma N."/>
            <person name="Macnee N."/>
            <person name="Campin R."/>
            <person name="McAtee P."/>
            <person name="Drummond R.S.M."/>
            <person name="Espley R.V."/>
            <person name="Ireland H.S."/>
            <person name="Wu R."/>
            <person name="Atkinson R.G."/>
            <person name="Karunairetnam S."/>
            <person name="Bulley S."/>
            <person name="Chunkath S."/>
            <person name="Hanley Z."/>
            <person name="Storey R."/>
            <person name="Thrimawithana A.H."/>
            <person name="Thomson S."/>
            <person name="David C."/>
            <person name="Testolin R."/>
            <person name="Huang H."/>
            <person name="Hellens R.P."/>
            <person name="Schaffer R.J."/>
        </authorList>
    </citation>
    <scope>NUCLEOTIDE SEQUENCE [LARGE SCALE GENOMIC DNA]</scope>
    <source>
        <strain evidence="13">cv. Red5</strain>
    </source>
</reference>
<proteinExistence type="inferred from homology"/>
<comment type="subcellular location">
    <subcellularLocation>
        <location evidence="1">Cell membrane</location>
        <topology evidence="1">Lipid-anchor</topology>
        <topology evidence="1">GPI-anchor</topology>
    </subcellularLocation>
</comment>
<dbReference type="SUPFAM" id="SSF47699">
    <property type="entry name" value="Bifunctional inhibitor/lipid-transfer protein/seed storage 2S albumin"/>
    <property type="match status" value="1"/>
</dbReference>
<dbReference type="STRING" id="1590841.A0A2R6QHK0"/>
<keyword evidence="5 10" id="KW-0732">Signal</keyword>
<comment type="caution">
    <text evidence="12">The sequence shown here is derived from an EMBL/GenBank/DDBJ whole genome shotgun (WGS) entry which is preliminary data.</text>
</comment>
<keyword evidence="6" id="KW-1015">Disulfide bond</keyword>
<dbReference type="EMBL" id="NKQK01000016">
    <property type="protein sequence ID" value="PSS08073.1"/>
    <property type="molecule type" value="Genomic_DNA"/>
</dbReference>